<dbReference type="CDD" id="cd00317">
    <property type="entry name" value="cyclophilin"/>
    <property type="match status" value="1"/>
</dbReference>
<dbReference type="PANTHER" id="PTHR45625:SF3">
    <property type="entry name" value="PEPTIDYL-PROLYL CIS-TRANS ISOMERASE B-RELATED"/>
    <property type="match status" value="1"/>
</dbReference>
<dbReference type="SUPFAM" id="SSF50891">
    <property type="entry name" value="Cyclophilin-like"/>
    <property type="match status" value="1"/>
</dbReference>
<sequence>MASKQAQRQAARQQLQERMAAKAQQEQHKRKNGWIIGAVGGAVVLVAAAIVISVNVSKSGGDDAGALDADLAALVEDAKAASTRCDGIEPSGEGALGTATEGVTDGQPAQDVYLECVQMSTPDASATEDCMYTSADGTSPTPAATEPAAGTQEMTIVTNLGTITADIDTAGAPCTAGSFTHLAQEGYFDAQQCHRLVIEGIWVLQCGDPDARAAIEAGTPEMAGAGSPGYSYGEENLPVEAAGNYPAGTIAMANAGPGTTGSQFFIVYKDTQLPADYTILGQVTAGLDIVEQVAAAGAMQVAPAGGM</sequence>
<feature type="domain" description="PPIase cyclophilin-type" evidence="4">
    <location>
        <begin position="158"/>
        <end position="307"/>
    </location>
</feature>
<comment type="caution">
    <text evidence="5">The sequence shown here is derived from an EMBL/GenBank/DDBJ whole genome shotgun (WGS) entry which is preliminary data.</text>
</comment>
<reference evidence="5" key="1">
    <citation type="submission" date="2022-12" db="EMBL/GenBank/DDBJ databases">
        <title>Gycomyces niveus sp.nov.,a novel actinomycete isolated from soil in Shouguan.</title>
        <authorList>
            <person name="Yang X."/>
        </authorList>
    </citation>
    <scope>NUCLEOTIDE SEQUENCE</scope>
    <source>
        <strain evidence="5">NEAU-A15</strain>
    </source>
</reference>
<protein>
    <submittedName>
        <fullName evidence="5">Peptidylprolyl isomerase</fullName>
    </submittedName>
</protein>
<organism evidence="5 6">
    <name type="scientific">Glycomyces luteolus</name>
    <dbReference type="NCBI Taxonomy" id="2670330"/>
    <lineage>
        <taxon>Bacteria</taxon>
        <taxon>Bacillati</taxon>
        <taxon>Actinomycetota</taxon>
        <taxon>Actinomycetes</taxon>
        <taxon>Glycomycetales</taxon>
        <taxon>Glycomycetaceae</taxon>
        <taxon>Glycomyces</taxon>
    </lineage>
</organism>
<evidence type="ECO:0000259" key="4">
    <source>
        <dbReference type="PROSITE" id="PS50072"/>
    </source>
</evidence>
<evidence type="ECO:0000256" key="1">
    <source>
        <dbReference type="ARBA" id="ARBA00002388"/>
    </source>
</evidence>
<dbReference type="InterPro" id="IPR029000">
    <property type="entry name" value="Cyclophilin-like_dom_sf"/>
</dbReference>
<proteinExistence type="predicted"/>
<evidence type="ECO:0000313" key="6">
    <source>
        <dbReference type="Proteomes" id="UP001146067"/>
    </source>
</evidence>
<accession>A0A9X3STL6</accession>
<dbReference type="Proteomes" id="UP001146067">
    <property type="component" value="Unassembled WGS sequence"/>
</dbReference>
<keyword evidence="6" id="KW-1185">Reference proteome</keyword>
<dbReference type="AlphaFoldDB" id="A0A9X3STL6"/>
<keyword evidence="3" id="KW-1133">Transmembrane helix</keyword>
<evidence type="ECO:0000256" key="2">
    <source>
        <dbReference type="SAM" id="MobiDB-lite"/>
    </source>
</evidence>
<keyword evidence="5" id="KW-0413">Isomerase</keyword>
<evidence type="ECO:0000313" key="5">
    <source>
        <dbReference type="EMBL" id="MDA1360403.1"/>
    </source>
</evidence>
<dbReference type="PANTHER" id="PTHR45625">
    <property type="entry name" value="PEPTIDYL-PROLYL CIS-TRANS ISOMERASE-RELATED"/>
    <property type="match status" value="1"/>
</dbReference>
<dbReference type="PROSITE" id="PS50072">
    <property type="entry name" value="CSA_PPIASE_2"/>
    <property type="match status" value="1"/>
</dbReference>
<comment type="function">
    <text evidence="1">PPIases accelerate the folding of proteins. It catalyzes the cis-trans isomerization of proline imidic peptide bonds in oligopeptides.</text>
</comment>
<dbReference type="Pfam" id="PF00160">
    <property type="entry name" value="Pro_isomerase"/>
    <property type="match status" value="1"/>
</dbReference>
<dbReference type="InterPro" id="IPR044666">
    <property type="entry name" value="Cyclophilin_A-like"/>
</dbReference>
<dbReference type="GO" id="GO:0003755">
    <property type="term" value="F:peptidyl-prolyl cis-trans isomerase activity"/>
    <property type="evidence" value="ECO:0007669"/>
    <property type="project" value="InterPro"/>
</dbReference>
<gene>
    <name evidence="5" type="ORF">O1R50_12265</name>
</gene>
<dbReference type="EMBL" id="JAPZVP010000008">
    <property type="protein sequence ID" value="MDA1360403.1"/>
    <property type="molecule type" value="Genomic_DNA"/>
</dbReference>
<dbReference type="Gene3D" id="2.40.100.10">
    <property type="entry name" value="Cyclophilin-like"/>
    <property type="match status" value="1"/>
</dbReference>
<keyword evidence="3" id="KW-0472">Membrane</keyword>
<dbReference type="PRINTS" id="PR00153">
    <property type="entry name" value="CSAPPISMRASE"/>
</dbReference>
<feature type="compositionally biased region" description="Low complexity" evidence="2">
    <location>
        <begin position="1"/>
        <end position="18"/>
    </location>
</feature>
<dbReference type="RefSeq" id="WP_270110335.1">
    <property type="nucleotide sequence ID" value="NZ_JAPZVP010000008.1"/>
</dbReference>
<name>A0A9X3STL6_9ACTN</name>
<keyword evidence="3" id="KW-0812">Transmembrane</keyword>
<dbReference type="InterPro" id="IPR002130">
    <property type="entry name" value="Cyclophilin-type_PPIase_dom"/>
</dbReference>
<feature type="region of interest" description="Disordered" evidence="2">
    <location>
        <begin position="1"/>
        <end position="26"/>
    </location>
</feature>
<feature type="transmembrane region" description="Helical" evidence="3">
    <location>
        <begin position="34"/>
        <end position="54"/>
    </location>
</feature>
<evidence type="ECO:0000256" key="3">
    <source>
        <dbReference type="SAM" id="Phobius"/>
    </source>
</evidence>